<gene>
    <name evidence="1" type="ORF">CLOSTHATH_06842</name>
</gene>
<comment type="caution">
    <text evidence="1">The sequence shown here is derived from an EMBL/GenBank/DDBJ whole genome shotgun (WGS) entry which is preliminary data.</text>
</comment>
<feature type="non-terminal residue" evidence="1">
    <location>
        <position position="1"/>
    </location>
</feature>
<evidence type="ECO:0000313" key="1">
    <source>
        <dbReference type="EMBL" id="EFC94972.1"/>
    </source>
</evidence>
<dbReference type="AlphaFoldDB" id="D3AT83"/>
<organism evidence="1 2">
    <name type="scientific">Hungatella hathewayi DSM 13479</name>
    <dbReference type="NCBI Taxonomy" id="566550"/>
    <lineage>
        <taxon>Bacteria</taxon>
        <taxon>Bacillati</taxon>
        <taxon>Bacillota</taxon>
        <taxon>Clostridia</taxon>
        <taxon>Lachnospirales</taxon>
        <taxon>Lachnospiraceae</taxon>
        <taxon>Hungatella</taxon>
    </lineage>
</organism>
<evidence type="ECO:0008006" key="3">
    <source>
        <dbReference type="Google" id="ProtNLM"/>
    </source>
</evidence>
<proteinExistence type="predicted"/>
<accession>D3AT83</accession>
<dbReference type="Proteomes" id="UP000004968">
    <property type="component" value="Unassembled WGS sequence"/>
</dbReference>
<evidence type="ECO:0000313" key="2">
    <source>
        <dbReference type="Proteomes" id="UP000004968"/>
    </source>
</evidence>
<dbReference type="SUPFAM" id="SSF56784">
    <property type="entry name" value="HAD-like"/>
    <property type="match status" value="1"/>
</dbReference>
<sequence length="315" mass="35269">RCCQETVSNYGWVIPAISWIRRESMSAVKPRAIFFDWDGTAVYSRKAPADAALSAMKPLLAQGIKLVIVSGTTIENIAGGQIETYFTPEELRHLYLGLGRGAYNYAFDEEGRPYVFADKLPDREGLLAVHSICFDIHKELLKKYDFPTDIVFSRPNYCKIDLMVSNQRGDQLFLQENELVILKESLRRHGIEGGLAKLLEISGMIGASYGIAVAPTCDAKYLEVGLSSKSDNVDTILDKLQREFGILPEECSYWGDEYVGIEEGIFGSDSFMITEKSRTGRFFDVSEVPGKRPQEVTVTGGGVERFLEYLREISI</sequence>
<dbReference type="Gene3D" id="3.40.50.1000">
    <property type="entry name" value="HAD superfamily/HAD-like"/>
    <property type="match status" value="1"/>
</dbReference>
<dbReference type="InterPro" id="IPR036412">
    <property type="entry name" value="HAD-like_sf"/>
</dbReference>
<protein>
    <recommendedName>
        <fullName evidence="3">HAD hydrolase, family IIB</fullName>
    </recommendedName>
</protein>
<dbReference type="CDD" id="cd01427">
    <property type="entry name" value="HAD_like"/>
    <property type="match status" value="1"/>
</dbReference>
<dbReference type="HOGENOM" id="CLU_881402_0_0_9"/>
<reference evidence="1 2" key="1">
    <citation type="submission" date="2010-01" db="EMBL/GenBank/DDBJ databases">
        <authorList>
            <person name="Weinstock G."/>
            <person name="Sodergren E."/>
            <person name="Clifton S."/>
            <person name="Fulton L."/>
            <person name="Fulton B."/>
            <person name="Courtney L."/>
            <person name="Fronick C."/>
            <person name="Harrison M."/>
            <person name="Strong C."/>
            <person name="Farmer C."/>
            <person name="Delahaunty K."/>
            <person name="Markovic C."/>
            <person name="Hall O."/>
            <person name="Minx P."/>
            <person name="Tomlinson C."/>
            <person name="Mitreva M."/>
            <person name="Nelson J."/>
            <person name="Hou S."/>
            <person name="Wollam A."/>
            <person name="Pepin K.H."/>
            <person name="Johnson M."/>
            <person name="Bhonagiri V."/>
            <person name="Nash W.E."/>
            <person name="Warren W."/>
            <person name="Chinwalla A."/>
            <person name="Mardis E.R."/>
            <person name="Wilson R.K."/>
        </authorList>
    </citation>
    <scope>NUCLEOTIDE SEQUENCE [LARGE SCALE GENOMIC DNA]</scope>
    <source>
        <strain evidence="1 2">DSM 13479</strain>
    </source>
</reference>
<dbReference type="EMBL" id="ACIO01000868">
    <property type="protein sequence ID" value="EFC94972.1"/>
    <property type="molecule type" value="Genomic_DNA"/>
</dbReference>
<dbReference type="InterPro" id="IPR023214">
    <property type="entry name" value="HAD_sf"/>
</dbReference>
<name>D3AT83_9FIRM</name>